<protein>
    <recommendedName>
        <fullName evidence="3">Ribosome-recycling factor</fullName>
        <shortName evidence="3">RRF</shortName>
    </recommendedName>
    <alternativeName>
        <fullName evidence="3">Ribosome-releasing factor</fullName>
    </alternativeName>
</protein>
<dbReference type="HAMAP" id="MF_00040">
    <property type="entry name" value="RRF"/>
    <property type="match status" value="1"/>
</dbReference>
<reference evidence="6 7" key="1">
    <citation type="submission" date="2021-08" db="EMBL/GenBank/DDBJ databases">
        <title>Helicobacter spp. isolated from feces of Anatolian Ground Squirrel (Spermophilus xanthoprymnus) in Turkey.</title>
        <authorList>
            <person name="Aydin F."/>
            <person name="Abay S."/>
            <person name="Kayman T."/>
            <person name="Karakaya E."/>
            <person name="Saticioglu I.B."/>
        </authorList>
    </citation>
    <scope>NUCLEOTIDE SEQUENCE [LARGE SCALE GENOMIC DNA]</scope>
    <source>
        <strain evidence="6 7">Faydin-H70</strain>
    </source>
</reference>
<dbReference type="PANTHER" id="PTHR20982:SF3">
    <property type="entry name" value="MITOCHONDRIAL RIBOSOME RECYCLING FACTOR PSEUDO 1"/>
    <property type="match status" value="1"/>
</dbReference>
<dbReference type="Pfam" id="PF01765">
    <property type="entry name" value="RRF"/>
    <property type="match status" value="1"/>
</dbReference>
<dbReference type="EMBL" id="JAIGYQ010000004">
    <property type="protein sequence ID" value="MBX7490554.1"/>
    <property type="molecule type" value="Genomic_DNA"/>
</dbReference>
<evidence type="ECO:0000256" key="2">
    <source>
        <dbReference type="ARBA" id="ARBA00022917"/>
    </source>
</evidence>
<comment type="subcellular location">
    <subcellularLocation>
        <location evidence="3">Cytoplasm</location>
    </subcellularLocation>
</comment>
<keyword evidence="4" id="KW-0175">Coiled coil</keyword>
<dbReference type="InterPro" id="IPR023584">
    <property type="entry name" value="Ribosome_recyc_fac_dom"/>
</dbReference>
<comment type="caution">
    <text evidence="6">The sequence shown here is derived from an EMBL/GenBank/DDBJ whole genome shotgun (WGS) entry which is preliminary data.</text>
</comment>
<feature type="coiled-coil region" evidence="4">
    <location>
        <begin position="126"/>
        <end position="153"/>
    </location>
</feature>
<name>A0ABS7JMD1_9HELI</name>
<comment type="function">
    <text evidence="3">Responsible for the release of ribosomes from messenger RNA at the termination of protein biosynthesis. May increase the efficiency of translation by recycling ribosomes from one round of translation to another.</text>
</comment>
<dbReference type="CDD" id="cd00520">
    <property type="entry name" value="RRF"/>
    <property type="match status" value="1"/>
</dbReference>
<evidence type="ECO:0000256" key="4">
    <source>
        <dbReference type="SAM" id="Coils"/>
    </source>
</evidence>
<organism evidence="6 7">
    <name type="scientific">Helicobacter turcicus</name>
    <dbReference type="NCBI Taxonomy" id="2867412"/>
    <lineage>
        <taxon>Bacteria</taxon>
        <taxon>Pseudomonadati</taxon>
        <taxon>Campylobacterota</taxon>
        <taxon>Epsilonproteobacteria</taxon>
        <taxon>Campylobacterales</taxon>
        <taxon>Helicobacteraceae</taxon>
        <taxon>Helicobacter</taxon>
    </lineage>
</organism>
<dbReference type="NCBIfam" id="TIGR00496">
    <property type="entry name" value="frr"/>
    <property type="match status" value="1"/>
</dbReference>
<gene>
    <name evidence="3 6" type="primary">frr</name>
    <name evidence="6" type="ORF">K4G57_03600</name>
</gene>
<sequence>MELQAVYAHTKEMMDKSIEAMKKEFGTLRSGKVSISILDSIRVDYYDTPTPLNQVGSVIAQDASTIVITPWEKNLLKDIERAIQEANIGVNPNNDGETIKLFFPPMTSEQRKETAKEAKNIGEKAKIAIRNIRKDANDKIKKLEKDKTISEDASKKGQDEIQKFTDNATKKIDDLVKHKEEDLLKI</sequence>
<evidence type="ECO:0000259" key="5">
    <source>
        <dbReference type="Pfam" id="PF01765"/>
    </source>
</evidence>
<dbReference type="Proteomes" id="UP000700059">
    <property type="component" value="Unassembled WGS sequence"/>
</dbReference>
<accession>A0ABS7JMD1</accession>
<dbReference type="RefSeq" id="WP_221531935.1">
    <property type="nucleotide sequence ID" value="NZ_JAIGYP010000004.1"/>
</dbReference>
<evidence type="ECO:0000313" key="6">
    <source>
        <dbReference type="EMBL" id="MBX7490554.1"/>
    </source>
</evidence>
<evidence type="ECO:0000256" key="3">
    <source>
        <dbReference type="HAMAP-Rule" id="MF_00040"/>
    </source>
</evidence>
<dbReference type="SUPFAM" id="SSF55194">
    <property type="entry name" value="Ribosome recycling factor, RRF"/>
    <property type="match status" value="1"/>
</dbReference>
<comment type="similarity">
    <text evidence="1 3">Belongs to the RRF family.</text>
</comment>
<dbReference type="PANTHER" id="PTHR20982">
    <property type="entry name" value="RIBOSOME RECYCLING FACTOR"/>
    <property type="match status" value="1"/>
</dbReference>
<feature type="domain" description="Ribosome recycling factor" evidence="5">
    <location>
        <begin position="21"/>
        <end position="184"/>
    </location>
</feature>
<keyword evidence="7" id="KW-1185">Reference proteome</keyword>
<dbReference type="Gene3D" id="3.30.1360.40">
    <property type="match status" value="1"/>
</dbReference>
<evidence type="ECO:0000256" key="1">
    <source>
        <dbReference type="ARBA" id="ARBA00005912"/>
    </source>
</evidence>
<dbReference type="InterPro" id="IPR036191">
    <property type="entry name" value="RRF_sf"/>
</dbReference>
<proteinExistence type="inferred from homology"/>
<dbReference type="Gene3D" id="1.10.132.20">
    <property type="entry name" value="Ribosome-recycling factor"/>
    <property type="match status" value="1"/>
</dbReference>
<dbReference type="InterPro" id="IPR002661">
    <property type="entry name" value="Ribosome_recyc_fac"/>
</dbReference>
<keyword evidence="2 3" id="KW-0648">Protein biosynthesis</keyword>
<evidence type="ECO:0000313" key="7">
    <source>
        <dbReference type="Proteomes" id="UP000700059"/>
    </source>
</evidence>
<keyword evidence="3" id="KW-0963">Cytoplasm</keyword>